<dbReference type="Pfam" id="PF00664">
    <property type="entry name" value="ABC_membrane"/>
    <property type="match status" value="1"/>
</dbReference>
<evidence type="ECO:0000313" key="27">
    <source>
        <dbReference type="EMBL" id="KAF6508468.1"/>
    </source>
</evidence>
<dbReference type="EC" id="7.4.2.14" evidence="18"/>
<keyword evidence="11" id="KW-0571">Peptide transport</keyword>
<evidence type="ECO:0000256" key="3">
    <source>
        <dbReference type="ARBA" id="ARBA00006493"/>
    </source>
</evidence>
<evidence type="ECO:0000256" key="15">
    <source>
        <dbReference type="ARBA" id="ARBA00022989"/>
    </source>
</evidence>
<evidence type="ECO:0000256" key="18">
    <source>
        <dbReference type="ARBA" id="ARBA00034522"/>
    </source>
</evidence>
<dbReference type="InterPro" id="IPR003439">
    <property type="entry name" value="ABC_transporter-like_ATP-bd"/>
</dbReference>
<reference evidence="27 28" key="1">
    <citation type="journal article" date="2020" name="Nature">
        <title>Six reference-quality genomes reveal evolution of bat adaptations.</title>
        <authorList>
            <person name="Jebb D."/>
            <person name="Huang Z."/>
            <person name="Pippel M."/>
            <person name="Hughes G.M."/>
            <person name="Lavrichenko K."/>
            <person name="Devanna P."/>
            <person name="Winkler S."/>
            <person name="Jermiin L.S."/>
            <person name="Skirmuntt E.C."/>
            <person name="Katzourakis A."/>
            <person name="Burkitt-Gray L."/>
            <person name="Ray D.A."/>
            <person name="Sullivan K.A.M."/>
            <person name="Roscito J.G."/>
            <person name="Kirilenko B.M."/>
            <person name="Davalos L.M."/>
            <person name="Corthals A.P."/>
            <person name="Power M.L."/>
            <person name="Jones G."/>
            <person name="Ransome R.D."/>
            <person name="Dechmann D.K.N."/>
            <person name="Locatelli A.G."/>
            <person name="Puechmaille S.J."/>
            <person name="Fedrigo O."/>
            <person name="Jarvis E.D."/>
            <person name="Hiller M."/>
            <person name="Vernes S.C."/>
            <person name="Myers E.W."/>
            <person name="Teeling E.C."/>
        </authorList>
    </citation>
    <scope>NUCLEOTIDE SEQUENCE [LARGE SCALE GENOMIC DNA]</scope>
    <source>
        <strain evidence="27">MRouAeg1</strain>
        <tissue evidence="27">Muscle</tissue>
    </source>
</reference>
<dbReference type="InterPro" id="IPR027417">
    <property type="entry name" value="P-loop_NTPase"/>
</dbReference>
<dbReference type="InterPro" id="IPR017871">
    <property type="entry name" value="ABC_transporter-like_CS"/>
</dbReference>
<dbReference type="GO" id="GO:0005524">
    <property type="term" value="F:ATP binding"/>
    <property type="evidence" value="ECO:0007669"/>
    <property type="project" value="UniProtKB-KW"/>
</dbReference>
<evidence type="ECO:0000256" key="22">
    <source>
        <dbReference type="ARBA" id="ARBA00084058"/>
    </source>
</evidence>
<evidence type="ECO:0000259" key="26">
    <source>
        <dbReference type="PROSITE" id="PS50929"/>
    </source>
</evidence>
<dbReference type="InterPro" id="IPR003593">
    <property type="entry name" value="AAA+_ATPase"/>
</dbReference>
<keyword evidence="23" id="KW-0175">Coiled coil</keyword>
<feature type="coiled-coil region" evidence="23">
    <location>
        <begin position="374"/>
        <end position="401"/>
    </location>
</feature>
<evidence type="ECO:0000256" key="17">
    <source>
        <dbReference type="ARBA" id="ARBA00023136"/>
    </source>
</evidence>
<keyword evidence="4" id="KW-0813">Transport</keyword>
<keyword evidence="6" id="KW-0479">Metal-binding</keyword>
<dbReference type="PROSITE" id="PS50893">
    <property type="entry name" value="ABC_TRANSPORTER_2"/>
    <property type="match status" value="1"/>
</dbReference>
<evidence type="ECO:0000256" key="10">
    <source>
        <dbReference type="ARBA" id="ARBA00022842"/>
    </source>
</evidence>
<comment type="catalytic activity">
    <reaction evidence="19">
        <text>a peptide antigen(in) + ATP + H2O = a peptide antigen(out) + ADP + phosphate + H(+)</text>
        <dbReference type="Rhea" id="RHEA:65972"/>
        <dbReference type="Rhea" id="RHEA-COMP:16941"/>
        <dbReference type="ChEBI" id="CHEBI:15377"/>
        <dbReference type="ChEBI" id="CHEBI:15378"/>
        <dbReference type="ChEBI" id="CHEBI:30616"/>
        <dbReference type="ChEBI" id="CHEBI:43474"/>
        <dbReference type="ChEBI" id="CHEBI:166823"/>
        <dbReference type="ChEBI" id="CHEBI:456216"/>
        <dbReference type="EC" id="7.4.2.14"/>
    </reaction>
    <physiologicalReaction direction="left-to-right" evidence="19">
        <dbReference type="Rhea" id="RHEA:65973"/>
    </physiologicalReaction>
</comment>
<dbReference type="PANTHER" id="PTHR43394:SF13">
    <property type="entry name" value="ANTIGEN PEPTIDE TRANSPORTER 1"/>
    <property type="match status" value="1"/>
</dbReference>
<evidence type="ECO:0000259" key="25">
    <source>
        <dbReference type="PROSITE" id="PS50893"/>
    </source>
</evidence>
<dbReference type="InterPro" id="IPR013305">
    <property type="entry name" value="ABC_Tap-like"/>
</dbReference>
<evidence type="ECO:0000256" key="23">
    <source>
        <dbReference type="SAM" id="Coils"/>
    </source>
</evidence>
<evidence type="ECO:0000256" key="21">
    <source>
        <dbReference type="ARBA" id="ARBA00081444"/>
    </source>
</evidence>
<keyword evidence="16" id="KW-1064">Adaptive immunity</keyword>
<evidence type="ECO:0000256" key="8">
    <source>
        <dbReference type="ARBA" id="ARBA00022824"/>
    </source>
</evidence>
<evidence type="ECO:0000256" key="1">
    <source>
        <dbReference type="ARBA" id="ARBA00001946"/>
    </source>
</evidence>
<keyword evidence="15 24" id="KW-1133">Transmembrane helix</keyword>
<dbReference type="PANTHER" id="PTHR43394">
    <property type="entry name" value="ATP-DEPENDENT PERMEASE MDL1, MITOCHONDRIAL"/>
    <property type="match status" value="1"/>
</dbReference>
<keyword evidence="14" id="KW-1278">Translocase</keyword>
<comment type="subcellular location">
    <subcellularLocation>
        <location evidence="2">Endoplasmic reticulum membrane</location>
        <topology evidence="2">Multi-pass membrane protein</topology>
    </subcellularLocation>
</comment>
<comment type="cofactor">
    <cofactor evidence="1">
        <name>Mg(2+)</name>
        <dbReference type="ChEBI" id="CHEBI:18420"/>
    </cofactor>
</comment>
<accession>A0A7J8KHZ8</accession>
<dbReference type="PRINTS" id="PR01896">
    <property type="entry name" value="TAP1PROTEIN"/>
</dbReference>
<evidence type="ECO:0000256" key="16">
    <source>
        <dbReference type="ARBA" id="ARBA00023130"/>
    </source>
</evidence>
<dbReference type="InterPro" id="IPR011527">
    <property type="entry name" value="ABC1_TM_dom"/>
</dbReference>
<feature type="transmembrane region" description="Helical" evidence="24">
    <location>
        <begin position="300"/>
        <end position="333"/>
    </location>
</feature>
<evidence type="ECO:0000256" key="12">
    <source>
        <dbReference type="ARBA" id="ARBA00022859"/>
    </source>
</evidence>
<dbReference type="FunFam" id="1.20.1560.10:FF:000068">
    <property type="entry name" value="Transporter 1 ATP-binding cassette sub-family B"/>
    <property type="match status" value="1"/>
</dbReference>
<proteinExistence type="inferred from homology"/>
<dbReference type="GO" id="GO:0002250">
    <property type="term" value="P:adaptive immune response"/>
    <property type="evidence" value="ECO:0007669"/>
    <property type="project" value="UniProtKB-KW"/>
</dbReference>
<protein>
    <recommendedName>
        <fullName evidence="20">Antigen peptide transporter 1</fullName>
        <ecNumber evidence="18">7.4.2.14</ecNumber>
    </recommendedName>
    <alternativeName>
        <fullName evidence="22">ATP-binding cassette sub-family B member 2</fullName>
    </alternativeName>
    <alternativeName>
        <fullName evidence="21">Peptide transporter TAP1</fullName>
    </alternativeName>
</protein>
<dbReference type="SUPFAM" id="SSF90123">
    <property type="entry name" value="ABC transporter transmembrane region"/>
    <property type="match status" value="1"/>
</dbReference>
<dbReference type="GO" id="GO:0016887">
    <property type="term" value="F:ATP hydrolysis activity"/>
    <property type="evidence" value="ECO:0007669"/>
    <property type="project" value="InterPro"/>
</dbReference>
<evidence type="ECO:0000256" key="11">
    <source>
        <dbReference type="ARBA" id="ARBA00022856"/>
    </source>
</evidence>
<keyword evidence="13" id="KW-0653">Protein transport</keyword>
<dbReference type="GO" id="GO:0005789">
    <property type="term" value="C:endoplasmic reticulum membrane"/>
    <property type="evidence" value="ECO:0007669"/>
    <property type="project" value="UniProtKB-SubCell"/>
</dbReference>
<dbReference type="SMART" id="SM00382">
    <property type="entry name" value="AAA"/>
    <property type="match status" value="1"/>
</dbReference>
<evidence type="ECO:0000256" key="5">
    <source>
        <dbReference type="ARBA" id="ARBA00022692"/>
    </source>
</evidence>
<keyword evidence="7" id="KW-0547">Nucleotide-binding</keyword>
<dbReference type="Pfam" id="PF00005">
    <property type="entry name" value="ABC_tran"/>
    <property type="match status" value="1"/>
</dbReference>
<evidence type="ECO:0000313" key="28">
    <source>
        <dbReference type="Proteomes" id="UP000593571"/>
    </source>
</evidence>
<feature type="transmembrane region" description="Helical" evidence="24">
    <location>
        <begin position="52"/>
        <end position="72"/>
    </location>
</feature>
<dbReference type="AlphaFoldDB" id="A0A7J8KHZ8"/>
<keyword evidence="8" id="KW-0256">Endoplasmic reticulum</keyword>
<evidence type="ECO:0000256" key="2">
    <source>
        <dbReference type="ARBA" id="ARBA00004477"/>
    </source>
</evidence>
<evidence type="ECO:0000256" key="6">
    <source>
        <dbReference type="ARBA" id="ARBA00022723"/>
    </source>
</evidence>
<dbReference type="OrthoDB" id="6500128at2759"/>
<dbReference type="GO" id="GO:0015031">
    <property type="term" value="P:protein transport"/>
    <property type="evidence" value="ECO:0007669"/>
    <property type="project" value="UniProtKB-KW"/>
</dbReference>
<dbReference type="Gene3D" id="1.20.1560.10">
    <property type="entry name" value="ABC transporter type 1, transmembrane domain"/>
    <property type="match status" value="1"/>
</dbReference>
<keyword evidence="10" id="KW-0460">Magnesium</keyword>
<gene>
    <name evidence="27" type="ORF">HJG63_018875</name>
</gene>
<dbReference type="SUPFAM" id="SSF52540">
    <property type="entry name" value="P-loop containing nucleoside triphosphate hydrolases"/>
    <property type="match status" value="1"/>
</dbReference>
<feature type="transmembrane region" description="Helical" evidence="24">
    <location>
        <begin position="92"/>
        <end position="113"/>
    </location>
</feature>
<dbReference type="EMBL" id="JACASE010000001">
    <property type="protein sequence ID" value="KAF6508468.1"/>
    <property type="molecule type" value="Genomic_DNA"/>
</dbReference>
<keyword evidence="28" id="KW-1185">Reference proteome</keyword>
<dbReference type="PROSITE" id="PS50929">
    <property type="entry name" value="ABC_TM1F"/>
    <property type="match status" value="1"/>
</dbReference>
<evidence type="ECO:0000256" key="24">
    <source>
        <dbReference type="SAM" id="Phobius"/>
    </source>
</evidence>
<evidence type="ECO:0000256" key="20">
    <source>
        <dbReference type="ARBA" id="ARBA00070707"/>
    </source>
</evidence>
<sequence>MASSGSPAPCGFLCLSRASLAWLGTTLLLLADWVLLRPALPRISSLLVPAALPLLRVWVVGLSRWAALWLGARVVLRAIVGTKRERAGVQGWLAALEPLAAALSLALPVLALFRALRDTDSSRQLHWGSRLDAFALNYAAALPAAVLWHKLRSLWVPAGQGVSGDTVRRLLGCLGSEIRRLPLMLVLLVLSCLGEMAVPFFTGRLTDWILQEGAAAAFTRNITIMSILTIASAVLEFMGDGIYNSTMGRVHSHLQGEVFQAVLRQETEFFQQNQTGAIISRITEDTSTLSESLSEKLSLLLWYLVRGLCLLGLMLWGSLSLTMVTLVFLPLLFLLPKKLGKWYQVLAAQVQESLAKSSQVAIEVLSAMPTVRSFANEDGEIQKFKQKLQEMETLNQKEALAYAVNFWTTSISGMLLKVGILYIGGQLVTRGTVSSGDLVTFVLYQIQFTTAVEVLLSTYPNVQKAVGSSEKIFEYLDRTPCCPASGVLAPSHLEGLVQFQDVCFAYPNRPDVPVLQELTFTLCPGEVMALVGPNGSGKSTVAALLQNLYQPTRGKLLLDGKPLPHYEHHYLHRQVAAVGQEPQLFGRSFQENIAYGLIQKPIMEEITAAAMESGAHSFISELPQGYNTEVGEAGSQLSGGQRQAVALARALIRKPRVLILDDATSALDANSQLRVERLLYESPERSSRSVLLITQCLSLVKQADRILFLEGGTICEAGTHEQLMKNRGHYWTMVQAPGVLGTPE</sequence>
<feature type="domain" description="ABC transporter" evidence="25">
    <location>
        <begin position="497"/>
        <end position="736"/>
    </location>
</feature>
<dbReference type="GO" id="GO:0015421">
    <property type="term" value="F:ABC-type oligopeptide transporter activity"/>
    <property type="evidence" value="ECO:0007669"/>
    <property type="project" value="TreeGrafter"/>
</dbReference>
<organism evidence="27 28">
    <name type="scientific">Rousettus aegyptiacus</name>
    <name type="common">Egyptian fruit bat</name>
    <name type="synonym">Pteropus aegyptiacus</name>
    <dbReference type="NCBI Taxonomy" id="9407"/>
    <lineage>
        <taxon>Eukaryota</taxon>
        <taxon>Metazoa</taxon>
        <taxon>Chordata</taxon>
        <taxon>Craniata</taxon>
        <taxon>Vertebrata</taxon>
        <taxon>Euteleostomi</taxon>
        <taxon>Mammalia</taxon>
        <taxon>Eutheria</taxon>
        <taxon>Laurasiatheria</taxon>
        <taxon>Chiroptera</taxon>
        <taxon>Yinpterochiroptera</taxon>
        <taxon>Pteropodoidea</taxon>
        <taxon>Pteropodidae</taxon>
        <taxon>Rousettinae</taxon>
        <taxon>Rousettus</taxon>
    </lineage>
</organism>
<evidence type="ECO:0000256" key="19">
    <source>
        <dbReference type="ARBA" id="ARBA00048240"/>
    </source>
</evidence>
<dbReference type="GO" id="GO:0015433">
    <property type="term" value="F:ABC-type peptide antigen transporter activity"/>
    <property type="evidence" value="ECO:0007669"/>
    <property type="project" value="UniProtKB-EC"/>
</dbReference>
<evidence type="ECO:0000256" key="9">
    <source>
        <dbReference type="ARBA" id="ARBA00022840"/>
    </source>
</evidence>
<feature type="domain" description="ABC transmembrane type-1" evidence="26">
    <location>
        <begin position="183"/>
        <end position="464"/>
    </location>
</feature>
<feature type="transmembrane region" description="Helical" evidence="24">
    <location>
        <begin position="181"/>
        <end position="202"/>
    </location>
</feature>
<evidence type="ECO:0000256" key="4">
    <source>
        <dbReference type="ARBA" id="ARBA00022448"/>
    </source>
</evidence>
<dbReference type="InterPro" id="IPR036640">
    <property type="entry name" value="ABC1_TM_sf"/>
</dbReference>
<keyword evidence="9" id="KW-0067">ATP-binding</keyword>
<name>A0A7J8KHZ8_ROUAE</name>
<dbReference type="PROSITE" id="PS00211">
    <property type="entry name" value="ABC_TRANSPORTER_1"/>
    <property type="match status" value="1"/>
</dbReference>
<dbReference type="GO" id="GO:0042287">
    <property type="term" value="F:MHC protein binding"/>
    <property type="evidence" value="ECO:0007669"/>
    <property type="project" value="UniProtKB-ARBA"/>
</dbReference>
<feature type="transmembrane region" description="Helical" evidence="24">
    <location>
        <begin position="214"/>
        <end position="235"/>
    </location>
</feature>
<comment type="similarity">
    <text evidence="3">Belongs to the ABC transporter superfamily. ABCB family. MHC peptide exporter (TC 3.A.1.209) subfamily.</text>
</comment>
<dbReference type="NCBIfam" id="TIGR00958">
    <property type="entry name" value="3a01208"/>
    <property type="match status" value="1"/>
</dbReference>
<dbReference type="FunFam" id="3.40.50.300:FF:000140">
    <property type="entry name" value="Lipid A export ATP-binding/permease protein MsbA"/>
    <property type="match status" value="1"/>
</dbReference>
<keyword evidence="5 24" id="KW-0812">Transmembrane</keyword>
<evidence type="ECO:0000256" key="7">
    <source>
        <dbReference type="ARBA" id="ARBA00022741"/>
    </source>
</evidence>
<keyword evidence="12" id="KW-0391">Immunity</keyword>
<evidence type="ECO:0000256" key="14">
    <source>
        <dbReference type="ARBA" id="ARBA00022967"/>
    </source>
</evidence>
<keyword evidence="17 24" id="KW-0472">Membrane</keyword>
<dbReference type="Gene3D" id="3.40.50.300">
    <property type="entry name" value="P-loop containing nucleotide triphosphate hydrolases"/>
    <property type="match status" value="1"/>
</dbReference>
<dbReference type="InterPro" id="IPR039421">
    <property type="entry name" value="Type_1_exporter"/>
</dbReference>
<evidence type="ECO:0000256" key="13">
    <source>
        <dbReference type="ARBA" id="ARBA00022927"/>
    </source>
</evidence>
<dbReference type="Proteomes" id="UP000593571">
    <property type="component" value="Unassembled WGS sequence"/>
</dbReference>
<comment type="caution">
    <text evidence="27">The sequence shown here is derived from an EMBL/GenBank/DDBJ whole genome shotgun (WGS) entry which is preliminary data.</text>
</comment>
<dbReference type="GO" id="GO:0046872">
    <property type="term" value="F:metal ion binding"/>
    <property type="evidence" value="ECO:0007669"/>
    <property type="project" value="UniProtKB-KW"/>
</dbReference>
<feature type="transmembrane region" description="Helical" evidence="24">
    <location>
        <begin position="20"/>
        <end position="40"/>
    </location>
</feature>
<dbReference type="PIRSF" id="PIRSF002773">
    <property type="entry name" value="ABC_prm/ATPase_B"/>
    <property type="match status" value="1"/>
</dbReference>